<keyword evidence="1" id="KW-0847">Vitamin C</keyword>
<dbReference type="Proteomes" id="UP000824540">
    <property type="component" value="Unassembled WGS sequence"/>
</dbReference>
<feature type="domain" description="Prolyl 4-hydroxylase alpha subunit Fe(2+) 2OG dioxygenase" evidence="3">
    <location>
        <begin position="183"/>
        <end position="236"/>
    </location>
</feature>
<dbReference type="OrthoDB" id="5952526at2759"/>
<dbReference type="PANTHER" id="PTHR12907:SF4">
    <property type="entry name" value="EGL NINE HOMOLOG 1"/>
    <property type="match status" value="1"/>
</dbReference>
<dbReference type="InterPro" id="IPR044862">
    <property type="entry name" value="Pro_4_hyd_alph_FE2OG_OXY"/>
</dbReference>
<dbReference type="Pfam" id="PF13640">
    <property type="entry name" value="2OG-FeII_Oxy_3"/>
    <property type="match status" value="1"/>
</dbReference>
<proteinExistence type="predicted"/>
<dbReference type="GO" id="GO:0005737">
    <property type="term" value="C:cytoplasm"/>
    <property type="evidence" value="ECO:0007669"/>
    <property type="project" value="TreeGrafter"/>
</dbReference>
<feature type="region of interest" description="Disordered" evidence="2">
    <location>
        <begin position="93"/>
        <end position="136"/>
    </location>
</feature>
<dbReference type="EMBL" id="JAFBMS010000020">
    <property type="protein sequence ID" value="KAG9344325.1"/>
    <property type="molecule type" value="Genomic_DNA"/>
</dbReference>
<feature type="compositionally biased region" description="Basic and acidic residues" evidence="2">
    <location>
        <begin position="248"/>
        <end position="264"/>
    </location>
</feature>
<dbReference type="InterPro" id="IPR051559">
    <property type="entry name" value="HIF_prolyl_hydroxylases"/>
</dbReference>
<reference evidence="4" key="1">
    <citation type="thesis" date="2021" institute="BYU ScholarsArchive" country="Provo, UT, USA">
        <title>Applications of and Algorithms for Genome Assembly and Genomic Analyses with an Emphasis on Marine Teleosts.</title>
        <authorList>
            <person name="Pickett B.D."/>
        </authorList>
    </citation>
    <scope>NUCLEOTIDE SEQUENCE</scope>
    <source>
        <strain evidence="4">HI-2016</strain>
    </source>
</reference>
<evidence type="ECO:0000313" key="5">
    <source>
        <dbReference type="Proteomes" id="UP000824540"/>
    </source>
</evidence>
<dbReference type="GO" id="GO:0071456">
    <property type="term" value="P:cellular response to hypoxia"/>
    <property type="evidence" value="ECO:0007669"/>
    <property type="project" value="TreeGrafter"/>
</dbReference>
<dbReference type="Gene3D" id="2.60.120.620">
    <property type="entry name" value="q2cbj1_9rhob like domain"/>
    <property type="match status" value="1"/>
</dbReference>
<dbReference type="GO" id="GO:0031418">
    <property type="term" value="F:L-ascorbic acid binding"/>
    <property type="evidence" value="ECO:0007669"/>
    <property type="project" value="UniProtKB-KW"/>
</dbReference>
<evidence type="ECO:0000259" key="3">
    <source>
        <dbReference type="Pfam" id="PF13640"/>
    </source>
</evidence>
<evidence type="ECO:0000313" key="4">
    <source>
        <dbReference type="EMBL" id="KAG9344325.1"/>
    </source>
</evidence>
<dbReference type="GO" id="GO:0031545">
    <property type="term" value="F:peptidyl-proline 4-dioxygenase activity"/>
    <property type="evidence" value="ECO:0007669"/>
    <property type="project" value="TreeGrafter"/>
</dbReference>
<name>A0A8T2NVF7_9TELE</name>
<accession>A0A8T2NVF7</accession>
<evidence type="ECO:0000256" key="2">
    <source>
        <dbReference type="SAM" id="MobiDB-lite"/>
    </source>
</evidence>
<sequence>MEALQSRKRKCFHLLQAPGLQLHTLPNLYLACTLSHVLHVAGAVNTGPLAQRQEAEFFPAEVLTHPDGKRERLLQLNLFKSLELLQGVTFDSHPYPHSQQGKRQRNVGKCQLPHCNPLKQNDPRPTPQELSVSGSPVGVEKNFRRRPFLRSHHPHPWLTANPQHPTPSNVCVKQSSASHCILQEHGGLLRIFPEGEARFADIEPKFDRLLFFWSDRRNPHEVQPAYATRYAITVWYFDAEERAKAKEKYQTSAGEKGEKVELNKPSDPSN</sequence>
<comment type="caution">
    <text evidence="4">The sequence shown here is derived from an EMBL/GenBank/DDBJ whole genome shotgun (WGS) entry which is preliminary data.</text>
</comment>
<gene>
    <name evidence="4" type="ORF">JZ751_010994</name>
</gene>
<evidence type="ECO:0000256" key="1">
    <source>
        <dbReference type="ARBA" id="ARBA00022896"/>
    </source>
</evidence>
<dbReference type="GO" id="GO:0005634">
    <property type="term" value="C:nucleus"/>
    <property type="evidence" value="ECO:0007669"/>
    <property type="project" value="TreeGrafter"/>
</dbReference>
<dbReference type="GO" id="GO:0008198">
    <property type="term" value="F:ferrous iron binding"/>
    <property type="evidence" value="ECO:0007669"/>
    <property type="project" value="TreeGrafter"/>
</dbReference>
<keyword evidence="5" id="KW-1185">Reference proteome</keyword>
<dbReference type="AlphaFoldDB" id="A0A8T2NVF7"/>
<feature type="region of interest" description="Disordered" evidence="2">
    <location>
        <begin position="248"/>
        <end position="270"/>
    </location>
</feature>
<protein>
    <recommendedName>
        <fullName evidence="3">Prolyl 4-hydroxylase alpha subunit Fe(2+) 2OG dioxygenase domain-containing protein</fullName>
    </recommendedName>
</protein>
<dbReference type="PANTHER" id="PTHR12907">
    <property type="entry name" value="EGL NINE HOMOLOG-RELATED"/>
    <property type="match status" value="1"/>
</dbReference>
<organism evidence="4 5">
    <name type="scientific">Albula glossodonta</name>
    <name type="common">roundjaw bonefish</name>
    <dbReference type="NCBI Taxonomy" id="121402"/>
    <lineage>
        <taxon>Eukaryota</taxon>
        <taxon>Metazoa</taxon>
        <taxon>Chordata</taxon>
        <taxon>Craniata</taxon>
        <taxon>Vertebrata</taxon>
        <taxon>Euteleostomi</taxon>
        <taxon>Actinopterygii</taxon>
        <taxon>Neopterygii</taxon>
        <taxon>Teleostei</taxon>
        <taxon>Albuliformes</taxon>
        <taxon>Albulidae</taxon>
        <taxon>Albula</taxon>
    </lineage>
</organism>